<evidence type="ECO:0000256" key="8">
    <source>
        <dbReference type="ARBA" id="ARBA00022989"/>
    </source>
</evidence>
<protein>
    <recommendedName>
        <fullName evidence="10">Flagellar protein FliL</fullName>
    </recommendedName>
</protein>
<evidence type="ECO:0000256" key="10">
    <source>
        <dbReference type="RuleBase" id="RU364125"/>
    </source>
</evidence>
<name>A0A2S7VKW7_PHOAN</name>
<dbReference type="GO" id="GO:0071978">
    <property type="term" value="P:bacterial-type flagellum-dependent swarming motility"/>
    <property type="evidence" value="ECO:0007669"/>
    <property type="project" value="TreeGrafter"/>
</dbReference>
<proteinExistence type="inferred from homology"/>
<dbReference type="OrthoDB" id="5815057at2"/>
<feature type="transmembrane region" description="Helical" evidence="10">
    <location>
        <begin position="7"/>
        <end position="31"/>
    </location>
</feature>
<evidence type="ECO:0000256" key="9">
    <source>
        <dbReference type="ARBA" id="ARBA00023136"/>
    </source>
</evidence>
<reference evidence="11 12" key="1">
    <citation type="submission" date="2016-12" db="EMBL/GenBank/DDBJ databases">
        <title>Diversity of luminous bacteria.</title>
        <authorList>
            <person name="Yoshizawa S."/>
            <person name="Kogure K."/>
        </authorList>
    </citation>
    <scope>NUCLEOTIDE SEQUENCE [LARGE SCALE GENOMIC DNA]</scope>
    <source>
        <strain evidence="11 12">LC1-200</strain>
    </source>
</reference>
<keyword evidence="11" id="KW-0966">Cell projection</keyword>
<keyword evidence="9 10" id="KW-0472">Membrane</keyword>
<dbReference type="EMBL" id="MSCJ01000003">
    <property type="protein sequence ID" value="PQJ62797.1"/>
    <property type="molecule type" value="Genomic_DNA"/>
</dbReference>
<evidence type="ECO:0000256" key="7">
    <source>
        <dbReference type="ARBA" id="ARBA00022779"/>
    </source>
</evidence>
<keyword evidence="11" id="KW-0282">Flagellum</keyword>
<keyword evidence="5 10" id="KW-0145">Chemotaxis</keyword>
<dbReference type="Pfam" id="PF03748">
    <property type="entry name" value="FliL"/>
    <property type="match status" value="1"/>
</dbReference>
<keyword evidence="4" id="KW-1003">Cell membrane</keyword>
<evidence type="ECO:0000256" key="2">
    <source>
        <dbReference type="ARBA" id="ARBA00004162"/>
    </source>
</evidence>
<dbReference type="GO" id="GO:0009425">
    <property type="term" value="C:bacterial-type flagellum basal body"/>
    <property type="evidence" value="ECO:0007669"/>
    <property type="project" value="InterPro"/>
</dbReference>
<comment type="function">
    <text evidence="1 10">Controls the rotational direction of flagella during chemotaxis.</text>
</comment>
<comment type="caution">
    <text evidence="11">The sequence shown here is derived from an EMBL/GenBank/DDBJ whole genome shotgun (WGS) entry which is preliminary data.</text>
</comment>
<dbReference type="InterPro" id="IPR005503">
    <property type="entry name" value="FliL"/>
</dbReference>
<evidence type="ECO:0000256" key="6">
    <source>
        <dbReference type="ARBA" id="ARBA00022692"/>
    </source>
</evidence>
<keyword evidence="8 10" id="KW-1133">Transmembrane helix</keyword>
<organism evidence="11 12">
    <name type="scientific">Photobacterium angustum</name>
    <dbReference type="NCBI Taxonomy" id="661"/>
    <lineage>
        <taxon>Bacteria</taxon>
        <taxon>Pseudomonadati</taxon>
        <taxon>Pseudomonadota</taxon>
        <taxon>Gammaproteobacteria</taxon>
        <taxon>Vibrionales</taxon>
        <taxon>Vibrionaceae</taxon>
        <taxon>Photobacterium</taxon>
    </lineage>
</organism>
<dbReference type="AlphaFoldDB" id="A0A2S7VKW7"/>
<evidence type="ECO:0000256" key="4">
    <source>
        <dbReference type="ARBA" id="ARBA00022475"/>
    </source>
</evidence>
<dbReference type="RefSeq" id="WP_105062570.1">
    <property type="nucleotide sequence ID" value="NZ_MSCJ01000003.1"/>
</dbReference>
<dbReference type="PANTHER" id="PTHR35091:SF2">
    <property type="entry name" value="FLAGELLAR PROTEIN FLIL"/>
    <property type="match status" value="1"/>
</dbReference>
<evidence type="ECO:0000256" key="3">
    <source>
        <dbReference type="ARBA" id="ARBA00008281"/>
    </source>
</evidence>
<keyword evidence="7 10" id="KW-0283">Flagellar rotation</keyword>
<evidence type="ECO:0000313" key="12">
    <source>
        <dbReference type="Proteomes" id="UP000238730"/>
    </source>
</evidence>
<dbReference type="GO" id="GO:0006935">
    <property type="term" value="P:chemotaxis"/>
    <property type="evidence" value="ECO:0007669"/>
    <property type="project" value="UniProtKB-KW"/>
</dbReference>
<sequence length="161" mass="18555">MTNKKTLSNLFIILLISIIVAVATFSATLWYSQQNTSTPNIDVWFKKVFQSEPEATAQPAFHPLDKVVVSVKGERQTHYVMIELAVQTHYPERIKQIDSYMPLVRNALLKMFSKKKYEELQNQQSIDQLQQEVKQTLTAAFANTTIARDIDDVLFTKYVIQ</sequence>
<comment type="subcellular location">
    <subcellularLocation>
        <location evidence="10">Cell inner membrane</location>
    </subcellularLocation>
    <subcellularLocation>
        <location evidence="2">Cell membrane</location>
        <topology evidence="2">Single-pass membrane protein</topology>
    </subcellularLocation>
</comment>
<dbReference type="GO" id="GO:0005886">
    <property type="term" value="C:plasma membrane"/>
    <property type="evidence" value="ECO:0007669"/>
    <property type="project" value="UniProtKB-SubCell"/>
</dbReference>
<keyword evidence="11" id="KW-0969">Cilium</keyword>
<dbReference type="PANTHER" id="PTHR35091">
    <property type="entry name" value="FLAGELLAR PROTEIN FLIL"/>
    <property type="match status" value="1"/>
</dbReference>
<comment type="similarity">
    <text evidence="3 10">Belongs to the FliL family.</text>
</comment>
<evidence type="ECO:0000256" key="5">
    <source>
        <dbReference type="ARBA" id="ARBA00022500"/>
    </source>
</evidence>
<evidence type="ECO:0000256" key="1">
    <source>
        <dbReference type="ARBA" id="ARBA00002254"/>
    </source>
</evidence>
<accession>A0A2S7VKW7</accession>
<keyword evidence="10" id="KW-0997">Cell inner membrane</keyword>
<dbReference type="Proteomes" id="UP000238730">
    <property type="component" value="Unassembled WGS sequence"/>
</dbReference>
<keyword evidence="6 10" id="KW-0812">Transmembrane</keyword>
<gene>
    <name evidence="11" type="ORF">BTO08_21535</name>
</gene>
<evidence type="ECO:0000313" key="11">
    <source>
        <dbReference type="EMBL" id="PQJ62797.1"/>
    </source>
</evidence>